<feature type="non-terminal residue" evidence="1">
    <location>
        <position position="59"/>
    </location>
</feature>
<sequence length="59" mass="6812">NTCPCEALCSGAPFPLYLAQVPSLKSIDRKDDSSGHREGRINWRYCLQNSFRRRRQANK</sequence>
<dbReference type="EMBL" id="ADBV01006533">
    <property type="protein sequence ID" value="EJW78464.1"/>
    <property type="molecule type" value="Genomic_DNA"/>
</dbReference>
<organism evidence="1 2">
    <name type="scientific">Wuchereria bancrofti</name>
    <dbReference type="NCBI Taxonomy" id="6293"/>
    <lineage>
        <taxon>Eukaryota</taxon>
        <taxon>Metazoa</taxon>
        <taxon>Ecdysozoa</taxon>
        <taxon>Nematoda</taxon>
        <taxon>Chromadorea</taxon>
        <taxon>Rhabditida</taxon>
        <taxon>Spirurina</taxon>
        <taxon>Spiruromorpha</taxon>
        <taxon>Filarioidea</taxon>
        <taxon>Onchocercidae</taxon>
        <taxon>Wuchereria</taxon>
    </lineage>
</organism>
<reference evidence="2" key="1">
    <citation type="submission" date="2012-08" db="EMBL/GenBank/DDBJ databases">
        <title>The Genome Sequence of Wuchereria bancrofti.</title>
        <authorList>
            <person name="Nutman T.B."/>
            <person name="Fink D.L."/>
            <person name="Russ C."/>
            <person name="Young S."/>
            <person name="Zeng Q."/>
            <person name="Koehrsen M."/>
            <person name="Alvarado L."/>
            <person name="Berlin A."/>
            <person name="Chapman S.B."/>
            <person name="Chen Z."/>
            <person name="Freedman E."/>
            <person name="Gellesch M."/>
            <person name="Goldberg J."/>
            <person name="Griggs A."/>
            <person name="Gujja S."/>
            <person name="Heilman E.R."/>
            <person name="Heiman D."/>
            <person name="Hepburn T."/>
            <person name="Howarth C."/>
            <person name="Jen D."/>
            <person name="Larson L."/>
            <person name="Lewis B."/>
            <person name="Mehta T."/>
            <person name="Park D."/>
            <person name="Pearson M."/>
            <person name="Roberts A."/>
            <person name="Saif S."/>
            <person name="Shea T."/>
            <person name="Shenoy N."/>
            <person name="Sisk P."/>
            <person name="Stolte C."/>
            <person name="Sykes S."/>
            <person name="Walk T."/>
            <person name="White J."/>
            <person name="Yandava C."/>
            <person name="Haas B."/>
            <person name="Henn M.R."/>
            <person name="Nusbaum C."/>
            <person name="Birren B."/>
        </authorList>
    </citation>
    <scope>NUCLEOTIDE SEQUENCE [LARGE SCALE GENOMIC DNA]</scope>
    <source>
        <strain evidence="2">NA</strain>
    </source>
</reference>
<evidence type="ECO:0000313" key="2">
    <source>
        <dbReference type="Proteomes" id="UP000004810"/>
    </source>
</evidence>
<gene>
    <name evidence="1" type="ORF">WUBG_10627</name>
</gene>
<evidence type="ECO:0000313" key="1">
    <source>
        <dbReference type="EMBL" id="EJW78464.1"/>
    </source>
</evidence>
<accession>J9ETA2</accession>
<dbReference type="Proteomes" id="UP000004810">
    <property type="component" value="Unassembled WGS sequence"/>
</dbReference>
<name>J9ETA2_WUCBA</name>
<dbReference type="AlphaFoldDB" id="J9ETA2"/>
<proteinExistence type="predicted"/>
<protein>
    <submittedName>
        <fullName evidence="1">Uncharacterized protein</fullName>
    </submittedName>
</protein>
<feature type="non-terminal residue" evidence="1">
    <location>
        <position position="1"/>
    </location>
</feature>
<comment type="caution">
    <text evidence="1">The sequence shown here is derived from an EMBL/GenBank/DDBJ whole genome shotgun (WGS) entry which is preliminary data.</text>
</comment>